<sequence>MFVLNETNVFRVCCTPVDMRQGILRLSQLVRSNDFNPSDGAVYVFYNRSRNRIKLLHWERCGFVVYHKQMTQGCLSPKIIQSRTGFYELRWDELVLYIEGINPSCYRRKRYNKS</sequence>
<keyword evidence="2" id="KW-1185">Reference proteome</keyword>
<protein>
    <submittedName>
        <fullName evidence="1">IS66 family element, Orf2 protein</fullName>
    </submittedName>
</protein>
<dbReference type="AlphaFoldDB" id="D1W153"/>
<accession>D1W153</accession>
<proteinExistence type="predicted"/>
<comment type="caution">
    <text evidence="1">The sequence shown here is derived from an EMBL/GenBank/DDBJ whole genome shotgun (WGS) entry which is preliminary data.</text>
</comment>
<dbReference type="RefSeq" id="WP_008125285.1">
    <property type="nucleotide sequence ID" value="NZ_ADEF01000052.1"/>
</dbReference>
<reference evidence="1 2" key="1">
    <citation type="submission" date="2009-12" db="EMBL/GenBank/DDBJ databases">
        <title>Genome Sequence of Prevotella timonensis CRIS 5C-B1.</title>
        <authorList>
            <person name="Durkin A.S."/>
            <person name="Madupu R."/>
            <person name="Torralba M."/>
            <person name="Methe B."/>
            <person name="Sutton G."/>
            <person name="Strausberg R.L."/>
            <person name="Nelson K.E."/>
        </authorList>
    </citation>
    <scope>NUCLEOTIDE SEQUENCE [LARGE SCALE GENOMIC DNA]</scope>
    <source>
        <strain evidence="1 2">CRIS 5C-B1</strain>
    </source>
</reference>
<dbReference type="PANTHER" id="PTHR36455">
    <property type="match status" value="1"/>
</dbReference>
<dbReference type="NCBIfam" id="NF033819">
    <property type="entry name" value="IS66_TnpB"/>
    <property type="match status" value="1"/>
</dbReference>
<organism evidence="1 2">
    <name type="scientific">Hoylesella timonensis CRIS 5C-B1</name>
    <dbReference type="NCBI Taxonomy" id="679189"/>
    <lineage>
        <taxon>Bacteria</taxon>
        <taxon>Pseudomonadati</taxon>
        <taxon>Bacteroidota</taxon>
        <taxon>Bacteroidia</taxon>
        <taxon>Bacteroidales</taxon>
        <taxon>Prevotellaceae</taxon>
        <taxon>Hoylesella</taxon>
    </lineage>
</organism>
<name>D1W153_9BACT</name>
<evidence type="ECO:0000313" key="1">
    <source>
        <dbReference type="EMBL" id="EFA96904.1"/>
    </source>
</evidence>
<dbReference type="Pfam" id="PF05717">
    <property type="entry name" value="TnpB_IS66"/>
    <property type="match status" value="1"/>
</dbReference>
<evidence type="ECO:0000313" key="2">
    <source>
        <dbReference type="Proteomes" id="UP000004001"/>
    </source>
</evidence>
<dbReference type="eggNOG" id="COG3436">
    <property type="taxonomic scope" value="Bacteria"/>
</dbReference>
<dbReference type="PANTHER" id="PTHR36455:SF1">
    <property type="entry name" value="BLR8292 PROTEIN"/>
    <property type="match status" value="1"/>
</dbReference>
<dbReference type="InterPro" id="IPR008878">
    <property type="entry name" value="Transposase_IS66_Orf2"/>
</dbReference>
<dbReference type="EMBL" id="ADEF01000052">
    <property type="protein sequence ID" value="EFA96904.1"/>
    <property type="molecule type" value="Genomic_DNA"/>
</dbReference>
<gene>
    <name evidence="1" type="ORF">HMPREF9019_1702</name>
</gene>
<dbReference type="Proteomes" id="UP000004001">
    <property type="component" value="Unassembled WGS sequence"/>
</dbReference>